<evidence type="ECO:0000256" key="2">
    <source>
        <dbReference type="SAM" id="SignalP"/>
    </source>
</evidence>
<dbReference type="EMBL" id="MCFG01000043">
    <property type="protein sequence ID" value="ORX84934.1"/>
    <property type="molecule type" value="Genomic_DNA"/>
</dbReference>
<name>A0A1Y1XHT3_9FUNG</name>
<reference evidence="3 4" key="2">
    <citation type="submission" date="2016-08" db="EMBL/GenBank/DDBJ databases">
        <title>Pervasive Adenine N6-methylation of Active Genes in Fungi.</title>
        <authorList>
            <consortium name="DOE Joint Genome Institute"/>
            <person name="Mondo S.J."/>
            <person name="Dannebaum R.O."/>
            <person name="Kuo R.C."/>
            <person name="Labutti K."/>
            <person name="Haridas S."/>
            <person name="Kuo A."/>
            <person name="Salamov A."/>
            <person name="Ahrendt S.R."/>
            <person name="Lipzen A."/>
            <person name="Sullivan W."/>
            <person name="Andreopoulos W.B."/>
            <person name="Clum A."/>
            <person name="Lindquist E."/>
            <person name="Daum C."/>
            <person name="Ramamoorthy G.K."/>
            <person name="Gryganskyi A."/>
            <person name="Culley D."/>
            <person name="Magnuson J.K."/>
            <person name="James T.Y."/>
            <person name="O'Malley M.A."/>
            <person name="Stajich J.E."/>
            <person name="Spatafora J.W."/>
            <person name="Visel A."/>
            <person name="Grigoriev I.V."/>
        </authorList>
    </citation>
    <scope>NUCLEOTIDE SEQUENCE [LARGE SCALE GENOMIC DNA]</scope>
    <source>
        <strain evidence="3 4">S4</strain>
    </source>
</reference>
<gene>
    <name evidence="3" type="ORF">BCR32DRAFT_265973</name>
</gene>
<organism evidence="3 4">
    <name type="scientific">Anaeromyces robustus</name>
    <dbReference type="NCBI Taxonomy" id="1754192"/>
    <lineage>
        <taxon>Eukaryota</taxon>
        <taxon>Fungi</taxon>
        <taxon>Fungi incertae sedis</taxon>
        <taxon>Chytridiomycota</taxon>
        <taxon>Chytridiomycota incertae sedis</taxon>
        <taxon>Neocallimastigomycetes</taxon>
        <taxon>Neocallimastigales</taxon>
        <taxon>Neocallimastigaceae</taxon>
        <taxon>Anaeromyces</taxon>
    </lineage>
</organism>
<feature type="signal peptide" evidence="2">
    <location>
        <begin position="1"/>
        <end position="21"/>
    </location>
</feature>
<keyword evidence="4" id="KW-1185">Reference proteome</keyword>
<protein>
    <submittedName>
        <fullName evidence="3">Uncharacterized protein</fullName>
    </submittedName>
</protein>
<reference evidence="3 4" key="1">
    <citation type="submission" date="2016-08" db="EMBL/GenBank/DDBJ databases">
        <title>A Parts List for Fungal Cellulosomes Revealed by Comparative Genomics.</title>
        <authorList>
            <consortium name="DOE Joint Genome Institute"/>
            <person name="Haitjema C.H."/>
            <person name="Gilmore S.P."/>
            <person name="Henske J.K."/>
            <person name="Solomon K.V."/>
            <person name="De Groot R."/>
            <person name="Kuo A."/>
            <person name="Mondo S.J."/>
            <person name="Salamov A.A."/>
            <person name="Labutti K."/>
            <person name="Zhao Z."/>
            <person name="Chiniquy J."/>
            <person name="Barry K."/>
            <person name="Brewer H.M."/>
            <person name="Purvine S.O."/>
            <person name="Wright A.T."/>
            <person name="Boxma B."/>
            <person name="Van Alen T."/>
            <person name="Hackstein J.H."/>
            <person name="Baker S.E."/>
            <person name="Grigoriev I.V."/>
            <person name="O'Malley M.A."/>
        </authorList>
    </citation>
    <scope>NUCLEOTIDE SEQUENCE [LARGE SCALE GENOMIC DNA]</scope>
    <source>
        <strain evidence="3 4">S4</strain>
    </source>
</reference>
<keyword evidence="1" id="KW-0472">Membrane</keyword>
<evidence type="ECO:0000313" key="4">
    <source>
        <dbReference type="Proteomes" id="UP000193944"/>
    </source>
</evidence>
<keyword evidence="2" id="KW-0732">Signal</keyword>
<feature type="transmembrane region" description="Helical" evidence="1">
    <location>
        <begin position="132"/>
        <end position="154"/>
    </location>
</feature>
<keyword evidence="1" id="KW-1133">Transmembrane helix</keyword>
<accession>A0A1Y1XHT3</accession>
<dbReference type="AlphaFoldDB" id="A0A1Y1XHT3"/>
<feature type="chain" id="PRO_5012146676" evidence="2">
    <location>
        <begin position="22"/>
        <end position="185"/>
    </location>
</feature>
<keyword evidence="1" id="KW-0812">Transmembrane</keyword>
<sequence>MNKNIILKLFLNWNICSPLTCLCCCQGESSAIIYTFAMLVYVAILIIASLSTFQLIGTAIYIGILISLIVFTVGLFKKNLKYMIQFLYVFFIYLLLKTVIVVICILYIFNLSEPDDKKVGNMVVHYENDNSLVIGLIIVFIVIPYLVELYYYLYIGSYTKYIKKTIEKIDDEEVVDKEVVDKEMV</sequence>
<feature type="transmembrane region" description="Helical" evidence="1">
    <location>
        <begin position="59"/>
        <end position="76"/>
    </location>
</feature>
<dbReference type="Proteomes" id="UP000193944">
    <property type="component" value="Unassembled WGS sequence"/>
</dbReference>
<evidence type="ECO:0000313" key="3">
    <source>
        <dbReference type="EMBL" id="ORX84934.1"/>
    </source>
</evidence>
<proteinExistence type="predicted"/>
<evidence type="ECO:0000256" key="1">
    <source>
        <dbReference type="SAM" id="Phobius"/>
    </source>
</evidence>
<feature type="transmembrane region" description="Helical" evidence="1">
    <location>
        <begin position="32"/>
        <end position="53"/>
    </location>
</feature>
<comment type="caution">
    <text evidence="3">The sequence shown here is derived from an EMBL/GenBank/DDBJ whole genome shotgun (WGS) entry which is preliminary data.</text>
</comment>
<feature type="transmembrane region" description="Helical" evidence="1">
    <location>
        <begin position="88"/>
        <end position="112"/>
    </location>
</feature>